<dbReference type="Proteomes" id="UP000515856">
    <property type="component" value="Chromosome"/>
</dbReference>
<dbReference type="KEGG" id="ehn:H9Q80_03325"/>
<proteinExistence type="predicted"/>
<name>A0A7G9GQB8_9FIRM</name>
<keyword evidence="2" id="KW-1185">Reference proteome</keyword>
<dbReference type="RefSeq" id="WP_187426242.1">
    <property type="nucleotide sequence ID" value="NZ_CP060636.1"/>
</dbReference>
<dbReference type="AlphaFoldDB" id="A0A7G9GQB8"/>
<accession>A0A7G9GQB8</accession>
<reference evidence="1 2" key="1">
    <citation type="submission" date="2020-08" db="EMBL/GenBank/DDBJ databases">
        <authorList>
            <person name="Liu C."/>
            <person name="Sun Q."/>
        </authorList>
    </citation>
    <scope>NUCLEOTIDE SEQUENCE [LARGE SCALE GENOMIC DNA]</scope>
    <source>
        <strain evidence="1 2">NSJ-61</strain>
    </source>
</reference>
<evidence type="ECO:0000313" key="2">
    <source>
        <dbReference type="Proteomes" id="UP000515856"/>
    </source>
</evidence>
<evidence type="ECO:0000313" key="1">
    <source>
        <dbReference type="EMBL" id="QNM13000.1"/>
    </source>
</evidence>
<dbReference type="EMBL" id="CP060636">
    <property type="protein sequence ID" value="QNM13000.1"/>
    <property type="molecule type" value="Genomic_DNA"/>
</dbReference>
<organism evidence="1 2">
    <name type="scientific">[Eubacterium] hominis</name>
    <dbReference type="NCBI Taxonomy" id="2764325"/>
    <lineage>
        <taxon>Bacteria</taxon>
        <taxon>Bacillati</taxon>
        <taxon>Bacillota</taxon>
        <taxon>Erysipelotrichia</taxon>
        <taxon>Erysipelotrichales</taxon>
        <taxon>Erysipelotrichaceae</taxon>
        <taxon>Amedibacillus</taxon>
    </lineage>
</organism>
<gene>
    <name evidence="1" type="ORF">H9Q80_03325</name>
</gene>
<sequence length="255" mass="28522">MIFDSALSSGSVYAGSKAFEYVKEFNEVNGADINNNLKAGTYSGNAEFSGNELGKISSRVLYCLEKILGGYKMIKLTNTGVFKNVQLWKNEEINNDMHECGIIEVLQHEIKKDNWSQWKENSYLIELCVKRKPFSNYAKLGVQYIKKDSSELDLKVYIGCDDGSIVDNTIATLGDEVHLGIPKEYGEEIIRVAKQYLNENVCSTGELIFNIGAHGYYGSSQSIFGLATLILLKLITCTYENSDDLELKLNSIICE</sequence>
<protein>
    <submittedName>
        <fullName evidence="1">Uncharacterized protein</fullName>
    </submittedName>
</protein>